<dbReference type="EMBL" id="LJSK01000071">
    <property type="protein sequence ID" value="KPI87893.1"/>
    <property type="molecule type" value="Genomic_DNA"/>
</dbReference>
<comment type="caution">
    <text evidence="2">The sequence shown here is derived from an EMBL/GenBank/DDBJ whole genome shotgun (WGS) entry which is preliminary data.</text>
</comment>
<protein>
    <submittedName>
        <fullName evidence="2">Uncharacterized protein</fullName>
    </submittedName>
</protein>
<reference evidence="2 3" key="1">
    <citation type="journal article" date="2015" name="PLoS Pathog.">
        <title>Leptomonas seymouri: Adaptations to the Dixenous Life Cycle Analyzed by Genome Sequencing, Transcriptome Profiling and Co-infection with Leishmania donovani.</title>
        <authorList>
            <person name="Kraeva N."/>
            <person name="Butenko A."/>
            <person name="Hlavacova J."/>
            <person name="Kostygov A."/>
            <person name="Myskova J."/>
            <person name="Grybchuk D."/>
            <person name="Lestinova T."/>
            <person name="Votypka J."/>
            <person name="Volf P."/>
            <person name="Opperdoes F."/>
            <person name="Flegontov P."/>
            <person name="Lukes J."/>
            <person name="Yurchenko V."/>
        </authorList>
    </citation>
    <scope>NUCLEOTIDE SEQUENCE [LARGE SCALE GENOMIC DNA]</scope>
    <source>
        <strain evidence="2 3">ATCC 30220</strain>
    </source>
</reference>
<dbReference type="AlphaFoldDB" id="A0A0N1PCW2"/>
<evidence type="ECO:0000313" key="3">
    <source>
        <dbReference type="Proteomes" id="UP000038009"/>
    </source>
</evidence>
<accession>A0A0N1PCW2</accession>
<proteinExistence type="predicted"/>
<name>A0A0N1PCW2_LEPSE</name>
<keyword evidence="1" id="KW-0472">Membrane</keyword>
<evidence type="ECO:0000256" key="1">
    <source>
        <dbReference type="SAM" id="Phobius"/>
    </source>
</evidence>
<feature type="transmembrane region" description="Helical" evidence="1">
    <location>
        <begin position="6"/>
        <end position="26"/>
    </location>
</feature>
<sequence length="77" mass="8229">MAVAMAAVTVTAVAVVMAVVAFAVRVPMSTITTSRASIIVRMAVRVLCFVCIHVHLTQSSRSAHNLAEHLAECCTFR</sequence>
<keyword evidence="1" id="KW-1133">Transmembrane helix</keyword>
<dbReference type="Proteomes" id="UP000038009">
    <property type="component" value="Unassembled WGS sequence"/>
</dbReference>
<evidence type="ECO:0000313" key="2">
    <source>
        <dbReference type="EMBL" id="KPI87893.1"/>
    </source>
</evidence>
<keyword evidence="3" id="KW-1185">Reference proteome</keyword>
<gene>
    <name evidence="2" type="ORF">ABL78_3050</name>
</gene>
<organism evidence="2 3">
    <name type="scientific">Leptomonas seymouri</name>
    <dbReference type="NCBI Taxonomy" id="5684"/>
    <lineage>
        <taxon>Eukaryota</taxon>
        <taxon>Discoba</taxon>
        <taxon>Euglenozoa</taxon>
        <taxon>Kinetoplastea</taxon>
        <taxon>Metakinetoplastina</taxon>
        <taxon>Trypanosomatida</taxon>
        <taxon>Trypanosomatidae</taxon>
        <taxon>Leishmaniinae</taxon>
        <taxon>Leptomonas</taxon>
    </lineage>
</organism>
<keyword evidence="1" id="KW-0812">Transmembrane</keyword>
<dbReference type="VEuPathDB" id="TriTrypDB:Lsey_0071_0320"/>